<reference evidence="6" key="1">
    <citation type="submission" date="2018-06" db="EMBL/GenBank/DDBJ databases">
        <authorList>
            <person name="Zhirakovskaya E."/>
        </authorList>
    </citation>
    <scope>NUCLEOTIDE SEQUENCE</scope>
</reference>
<dbReference type="PANTHER" id="PTHR30189:SF1">
    <property type="entry name" value="LPS-ASSEMBLY PROTEIN LPTD"/>
    <property type="match status" value="1"/>
</dbReference>
<dbReference type="AlphaFoldDB" id="A0A3B0Y2C9"/>
<evidence type="ECO:0000256" key="2">
    <source>
        <dbReference type="ARBA" id="ARBA00023136"/>
    </source>
</evidence>
<dbReference type="InterPro" id="IPR005653">
    <property type="entry name" value="OstA-like_N"/>
</dbReference>
<keyword evidence="3" id="KW-0998">Cell outer membrane</keyword>
<gene>
    <name evidence="6" type="ORF">MNBD_GAMMA08-2418</name>
</gene>
<dbReference type="Pfam" id="PF03968">
    <property type="entry name" value="LptD_N"/>
    <property type="match status" value="1"/>
</dbReference>
<dbReference type="GO" id="GO:1990351">
    <property type="term" value="C:transporter complex"/>
    <property type="evidence" value="ECO:0007669"/>
    <property type="project" value="TreeGrafter"/>
</dbReference>
<evidence type="ECO:0000256" key="3">
    <source>
        <dbReference type="ARBA" id="ARBA00023237"/>
    </source>
</evidence>
<keyword evidence="1" id="KW-0732">Signal</keyword>
<dbReference type="HAMAP" id="MF_01411">
    <property type="entry name" value="LPS_assembly_LptD"/>
    <property type="match status" value="1"/>
</dbReference>
<organism evidence="6">
    <name type="scientific">hydrothermal vent metagenome</name>
    <dbReference type="NCBI Taxonomy" id="652676"/>
    <lineage>
        <taxon>unclassified sequences</taxon>
        <taxon>metagenomes</taxon>
        <taxon>ecological metagenomes</taxon>
    </lineage>
</organism>
<protein>
    <submittedName>
        <fullName evidence="6">LPS-assembly protein LptD @ Organic solvent tolerance protein</fullName>
    </submittedName>
</protein>
<feature type="domain" description="Organic solvent tolerance-like N-terminal" evidence="4">
    <location>
        <begin position="67"/>
        <end position="190"/>
    </location>
</feature>
<dbReference type="InterPro" id="IPR050218">
    <property type="entry name" value="LptD"/>
</dbReference>
<dbReference type="EMBL" id="UOFH01000222">
    <property type="protein sequence ID" value="VAW62604.1"/>
    <property type="molecule type" value="Genomic_DNA"/>
</dbReference>
<dbReference type="GO" id="GO:0015920">
    <property type="term" value="P:lipopolysaccharide transport"/>
    <property type="evidence" value="ECO:0007669"/>
    <property type="project" value="InterPro"/>
</dbReference>
<accession>A0A3B0Y2C9</accession>
<feature type="domain" description="LptD C-terminal" evidence="5">
    <location>
        <begin position="300"/>
        <end position="669"/>
    </location>
</feature>
<dbReference type="PANTHER" id="PTHR30189">
    <property type="entry name" value="LPS-ASSEMBLY PROTEIN"/>
    <property type="match status" value="1"/>
</dbReference>
<dbReference type="GO" id="GO:0009279">
    <property type="term" value="C:cell outer membrane"/>
    <property type="evidence" value="ECO:0007669"/>
    <property type="project" value="InterPro"/>
</dbReference>
<dbReference type="InterPro" id="IPR020889">
    <property type="entry name" value="LipoPS_assembly_LptD"/>
</dbReference>
<evidence type="ECO:0000256" key="1">
    <source>
        <dbReference type="ARBA" id="ARBA00022729"/>
    </source>
</evidence>
<dbReference type="Pfam" id="PF04453">
    <property type="entry name" value="LptD"/>
    <property type="match status" value="1"/>
</dbReference>
<sequence length="754" mass="85490">MSLTFKHLYLYSTLLACSPTWLWAASQNTFMGSSSSCPANSYSTLSFTPPPVFSGDLLETTDVSAEQVENMGKSVSTFSGNVLIERNQLRLQADKVVHNKETEKLKLNGNIHADTQGMAINASSGWMNLKTNDSEFINSSYYIPEMGLSGTSPLLSLSQNKKTILIDSQFSTCPPNKLDWHLNTSHLELDQSSATGTAQHTVFWVGGVPIFYFPWIQFPLGDERRSGVLIPSIGSSSNNGLQFSLPFYWNIAPNQDALITPTYISKRGTMLSTDYRYLNSSSRANLKFNYLNKDKELDLERYSLHFNSQSKLSDKLNLTLLANDVSDVDYLRDFSNNLNTANTTHLEKNAKLRYSNGPWVAGIMAQSYETIDETIAIDNRPYERLPQITLAGKGELFEMDNSYLLGSLKTEWVEFDHQSINKEQGSRFNLYPKLSLPIEGNAWFVKPSAGYAFTQYDTTDTNGNDANLDARGLPILSLDSGLFFERNFTSGTFLQTLEPRLFYLNVPFEDQSFLPVFDTSAQDFNFSSLFRENRFNGADRIGDANQLTVALSSRILNKNNGHEVFNISIGQIYYFDDQRVSLDNRINTNKNSDIITEIGGNLNRWQARATLQWNTETSASDKRSVQLSYAASEEAVFNIGYRFFRDPINETENLEQTDLSFAWPFATNYALLSRWNYDLTNERDIEILSGIEYESCCWALRLLYQRYRRDNNDINDPYRTSIMLQFVLKGFGSITEKAATNTLKQAILGYQPDY</sequence>
<dbReference type="PROSITE" id="PS51257">
    <property type="entry name" value="PROKAR_LIPOPROTEIN"/>
    <property type="match status" value="1"/>
</dbReference>
<proteinExistence type="inferred from homology"/>
<dbReference type="InterPro" id="IPR007543">
    <property type="entry name" value="LptD_C"/>
</dbReference>
<dbReference type="GO" id="GO:0043165">
    <property type="term" value="P:Gram-negative-bacterium-type cell outer membrane assembly"/>
    <property type="evidence" value="ECO:0007669"/>
    <property type="project" value="InterPro"/>
</dbReference>
<name>A0A3B0Y2C9_9ZZZZ</name>
<keyword evidence="2" id="KW-0472">Membrane</keyword>
<evidence type="ECO:0000259" key="5">
    <source>
        <dbReference type="Pfam" id="PF04453"/>
    </source>
</evidence>
<evidence type="ECO:0000313" key="6">
    <source>
        <dbReference type="EMBL" id="VAW62604.1"/>
    </source>
</evidence>
<evidence type="ECO:0000259" key="4">
    <source>
        <dbReference type="Pfam" id="PF03968"/>
    </source>
</evidence>